<dbReference type="OrthoDB" id="60033at2759"/>
<evidence type="ECO:0000256" key="11">
    <source>
        <dbReference type="ARBA" id="ARBA00023012"/>
    </source>
</evidence>
<evidence type="ECO:0000256" key="16">
    <source>
        <dbReference type="SAM" id="Phobius"/>
    </source>
</evidence>
<dbReference type="SMART" id="SM00387">
    <property type="entry name" value="HATPase_c"/>
    <property type="match status" value="1"/>
</dbReference>
<dbReference type="Gene3D" id="3.40.50.2300">
    <property type="match status" value="1"/>
</dbReference>
<dbReference type="AlphaFoldDB" id="A0A9P7NBI6"/>
<dbReference type="PRINTS" id="PR00344">
    <property type="entry name" value="BCTRLSENSOR"/>
</dbReference>
<evidence type="ECO:0000256" key="1">
    <source>
        <dbReference type="ARBA" id="ARBA00000085"/>
    </source>
</evidence>
<dbReference type="PANTHER" id="PTHR43047:SF72">
    <property type="entry name" value="OSMOSENSING HISTIDINE PROTEIN KINASE SLN1"/>
    <property type="match status" value="1"/>
</dbReference>
<dbReference type="GO" id="GO:0005886">
    <property type="term" value="C:plasma membrane"/>
    <property type="evidence" value="ECO:0007669"/>
    <property type="project" value="UniProtKB-ARBA"/>
</dbReference>
<keyword evidence="4 14" id="KW-0597">Phosphoprotein</keyword>
<dbReference type="SMART" id="SM00448">
    <property type="entry name" value="REC"/>
    <property type="match status" value="1"/>
</dbReference>
<evidence type="ECO:0000256" key="4">
    <source>
        <dbReference type="ARBA" id="ARBA00022553"/>
    </source>
</evidence>
<dbReference type="SMART" id="SM00388">
    <property type="entry name" value="HisKA"/>
    <property type="match status" value="1"/>
</dbReference>
<evidence type="ECO:0000259" key="18">
    <source>
        <dbReference type="PROSITE" id="PS50110"/>
    </source>
</evidence>
<keyword evidence="11" id="KW-0902">Two-component regulatory system</keyword>
<dbReference type="SUPFAM" id="SSF52172">
    <property type="entry name" value="CheY-like"/>
    <property type="match status" value="1"/>
</dbReference>
<dbReference type="Gene3D" id="1.10.287.130">
    <property type="match status" value="1"/>
</dbReference>
<reference evidence="19" key="1">
    <citation type="journal article" date="2020" name="bioRxiv">
        <title>Whole genome comparisons of ergot fungi reveals the divergence and evolution of species within the genus Claviceps are the result of varying mechanisms driving genome evolution and host range expansion.</title>
        <authorList>
            <person name="Wyka S.A."/>
            <person name="Mondo S.J."/>
            <person name="Liu M."/>
            <person name="Dettman J."/>
            <person name="Nalam V."/>
            <person name="Broders K.D."/>
        </authorList>
    </citation>
    <scope>NUCLEOTIDE SEQUENCE</scope>
    <source>
        <strain evidence="19">CCC 602</strain>
    </source>
</reference>
<dbReference type="InterPro" id="IPR003661">
    <property type="entry name" value="HisK_dim/P_dom"/>
</dbReference>
<accession>A0A9P7NBI6</accession>
<evidence type="ECO:0000256" key="7">
    <source>
        <dbReference type="ARBA" id="ARBA00022741"/>
    </source>
</evidence>
<dbReference type="EMBL" id="SRPW01000791">
    <property type="protein sequence ID" value="KAG6012035.1"/>
    <property type="molecule type" value="Genomic_DNA"/>
</dbReference>
<dbReference type="Proteomes" id="UP000748025">
    <property type="component" value="Unassembled WGS sequence"/>
</dbReference>
<evidence type="ECO:0000256" key="8">
    <source>
        <dbReference type="ARBA" id="ARBA00022777"/>
    </source>
</evidence>
<dbReference type="FunFam" id="1.10.287.130:FF:000004">
    <property type="entry name" value="Ethylene receptor 1"/>
    <property type="match status" value="1"/>
</dbReference>
<dbReference type="GO" id="GO:0000155">
    <property type="term" value="F:phosphorelay sensor kinase activity"/>
    <property type="evidence" value="ECO:0007669"/>
    <property type="project" value="InterPro"/>
</dbReference>
<feature type="region of interest" description="Disordered" evidence="15">
    <location>
        <begin position="438"/>
        <end position="463"/>
    </location>
</feature>
<keyword evidence="13" id="KW-0325">Glycoprotein</keyword>
<dbReference type="PROSITE" id="PS50110">
    <property type="entry name" value="RESPONSE_REGULATORY"/>
    <property type="match status" value="1"/>
</dbReference>
<evidence type="ECO:0000256" key="6">
    <source>
        <dbReference type="ARBA" id="ARBA00022692"/>
    </source>
</evidence>
<dbReference type="EC" id="2.7.13.3" evidence="3"/>
<feature type="transmembrane region" description="Helical" evidence="16">
    <location>
        <begin position="12"/>
        <end position="32"/>
    </location>
</feature>
<dbReference type="PROSITE" id="PS50109">
    <property type="entry name" value="HIS_KIN"/>
    <property type="match status" value="1"/>
</dbReference>
<dbReference type="Pfam" id="PF00512">
    <property type="entry name" value="HisKA"/>
    <property type="match status" value="1"/>
</dbReference>
<keyword evidence="6 16" id="KW-0812">Transmembrane</keyword>
<feature type="domain" description="Response regulatory" evidence="18">
    <location>
        <begin position="986"/>
        <end position="1106"/>
    </location>
</feature>
<comment type="subcellular location">
    <subcellularLocation>
        <location evidence="2">Membrane</location>
    </subcellularLocation>
</comment>
<sequence length="1116" mass="122171">MRISIREQLAAFVLFAVLLALAIVSVPTWIYVQHFVTGVESDGLSLTASLKASRIDSALNLLVTISQTISTRILLQQAYVDFYNNNATEPFAAARIDLESAMSANLLTGLLQARLYSRNQTGANPGGLLNVTGDGVGSRAQNIPLPYLTPNGSRVNLSDTEFGYPASLYPNVSYEDLGYPNPYEQSTPAVGANAFPGIRISDHGGLLLGPLMINESFALMSLTIPVQSLTIENFILGYMTLIVSAGSLIDVQASREGMGSTGMVLLIGPGSPSNHFTQALIPPNTTHQSAEGSLANSEFRFVLPPIPLSGQTDRHLNKDFGEGNYSRGFTVLQYSGVSDVFDGYNQQPNNARALLSTRNEQGVSVAIGVARLQSKLVDWAVVVEKARSEAYAPIMTLRKILLACVFGTAGLALLLAFPCAHLSVRPIRRLKTATVNSINPPGYEEPYDDHDELPPGSGGTSSSASIKGFLASICRRFMKRRRAMTQDEIDNHRRIFKIPGRVDERKHFITDELTELTGVYNEMTDELVKQYTSLDQKVAERTRQLEISKKAAEAANESKTLFIANISHELKTPLNGILGICAVCMEDDDVLRIQHSLKTLYRSGELLLHLLEDLLSFSKNQISQQVRLEDREFRLEEIRSQVLSIFDKQVRESDITFDINFAGFVGDQSADCPDPDSVTKNLPAMGPPGMGRLRDVYLWGDQHRILQVIINLVSNSLKFTPAGGKVQLTIRCIGVIEQKNEEGMSSKHGSLRAGRPRHRVSSVSPRPSISKATTTVSARRESAANQRMSKVNSHTHVRERSATPPRVTAVQYLFEFQVKDTGRGIPKEMQKRIFEPFVQVDSSLSKKFGGTGLGLSICSQLAKLMDGSISCTSTEGVGSTFSLQIPLRHIKDRVPSTASSSTQSRAPSPASANGGSHRNSLGSVFVQETESGKDISTMPKDNQPRLVGLSTPFFAPSPPLQPTNGDPKKAAIQKIKAGKGARVELRVLVADDNSTNIEVVSRMLKLEKVYNVTIAKDGQEAYDLVKANMVENRPFDLIFMDVQMPNLDGLQSTRMIRQIGYAAPIVALTAFSEESNIKECMESGMNEFLSKPIRRPALKRVLTKFATIPEESELHA</sequence>
<feature type="region of interest" description="Disordered" evidence="15">
    <location>
        <begin position="741"/>
        <end position="802"/>
    </location>
</feature>
<dbReference type="SUPFAM" id="SSF55874">
    <property type="entry name" value="ATPase domain of HSP90 chaperone/DNA topoisomerase II/histidine kinase"/>
    <property type="match status" value="1"/>
</dbReference>
<dbReference type="SUPFAM" id="SSF47384">
    <property type="entry name" value="Homodimeric domain of signal transducing histidine kinase"/>
    <property type="match status" value="1"/>
</dbReference>
<keyword evidence="10 16" id="KW-1133">Transmembrane helix</keyword>
<dbReference type="InterPro" id="IPR001789">
    <property type="entry name" value="Sig_transdc_resp-reg_receiver"/>
</dbReference>
<dbReference type="Gene3D" id="3.30.565.10">
    <property type="entry name" value="Histidine kinase-like ATPase, C-terminal domain"/>
    <property type="match status" value="1"/>
</dbReference>
<gene>
    <name evidence="19" type="ORF">E4U43_007972</name>
</gene>
<dbReference type="Pfam" id="PF00072">
    <property type="entry name" value="Response_reg"/>
    <property type="match status" value="1"/>
</dbReference>
<feature type="modified residue" description="4-aspartylphosphate" evidence="14">
    <location>
        <position position="1041"/>
    </location>
</feature>
<evidence type="ECO:0000256" key="2">
    <source>
        <dbReference type="ARBA" id="ARBA00004370"/>
    </source>
</evidence>
<evidence type="ECO:0000256" key="13">
    <source>
        <dbReference type="ARBA" id="ARBA00023180"/>
    </source>
</evidence>
<keyword evidence="8" id="KW-0418">Kinase</keyword>
<keyword evidence="20" id="KW-1185">Reference proteome</keyword>
<feature type="region of interest" description="Disordered" evidence="15">
    <location>
        <begin position="893"/>
        <end position="920"/>
    </location>
</feature>
<dbReference type="PANTHER" id="PTHR43047">
    <property type="entry name" value="TWO-COMPONENT HISTIDINE PROTEIN KINASE"/>
    <property type="match status" value="1"/>
</dbReference>
<name>A0A9P7NBI6_9HYPO</name>
<dbReference type="InterPro" id="IPR005467">
    <property type="entry name" value="His_kinase_dom"/>
</dbReference>
<organism evidence="19 20">
    <name type="scientific">Claviceps pusilla</name>
    <dbReference type="NCBI Taxonomy" id="123648"/>
    <lineage>
        <taxon>Eukaryota</taxon>
        <taxon>Fungi</taxon>
        <taxon>Dikarya</taxon>
        <taxon>Ascomycota</taxon>
        <taxon>Pezizomycotina</taxon>
        <taxon>Sordariomycetes</taxon>
        <taxon>Hypocreomycetidae</taxon>
        <taxon>Hypocreales</taxon>
        <taxon>Clavicipitaceae</taxon>
        <taxon>Claviceps</taxon>
    </lineage>
</organism>
<evidence type="ECO:0000256" key="5">
    <source>
        <dbReference type="ARBA" id="ARBA00022679"/>
    </source>
</evidence>
<protein>
    <recommendedName>
        <fullName evidence="3">histidine kinase</fullName>
        <ecNumber evidence="3">2.7.13.3</ecNumber>
    </recommendedName>
</protein>
<dbReference type="CDD" id="cd16922">
    <property type="entry name" value="HATPase_EvgS-ArcB-TorS-like"/>
    <property type="match status" value="1"/>
</dbReference>
<feature type="compositionally biased region" description="Polar residues" evidence="15">
    <location>
        <begin position="896"/>
        <end position="920"/>
    </location>
</feature>
<evidence type="ECO:0000256" key="14">
    <source>
        <dbReference type="PROSITE-ProRule" id="PRU00169"/>
    </source>
</evidence>
<dbReference type="InterPro" id="IPR036890">
    <property type="entry name" value="HATPase_C_sf"/>
</dbReference>
<dbReference type="GO" id="GO:0007234">
    <property type="term" value="P:osmosensory signaling via phosphorelay pathway"/>
    <property type="evidence" value="ECO:0007669"/>
    <property type="project" value="UniProtKB-ARBA"/>
</dbReference>
<dbReference type="CDD" id="cd17546">
    <property type="entry name" value="REC_hyHK_CKI1_RcsC-like"/>
    <property type="match status" value="1"/>
</dbReference>
<evidence type="ECO:0000256" key="10">
    <source>
        <dbReference type="ARBA" id="ARBA00022989"/>
    </source>
</evidence>
<evidence type="ECO:0000259" key="17">
    <source>
        <dbReference type="PROSITE" id="PS50109"/>
    </source>
</evidence>
<keyword evidence="9" id="KW-0067">ATP-binding</keyword>
<dbReference type="Pfam" id="PF02518">
    <property type="entry name" value="HATPase_c"/>
    <property type="match status" value="1"/>
</dbReference>
<comment type="caution">
    <text evidence="19">The sequence shown here is derived from an EMBL/GenBank/DDBJ whole genome shotgun (WGS) entry which is preliminary data.</text>
</comment>
<dbReference type="GO" id="GO:0005524">
    <property type="term" value="F:ATP binding"/>
    <property type="evidence" value="ECO:0007669"/>
    <property type="project" value="UniProtKB-KW"/>
</dbReference>
<evidence type="ECO:0000313" key="19">
    <source>
        <dbReference type="EMBL" id="KAG6012035.1"/>
    </source>
</evidence>
<dbReference type="InterPro" id="IPR036097">
    <property type="entry name" value="HisK_dim/P_sf"/>
</dbReference>
<evidence type="ECO:0000256" key="12">
    <source>
        <dbReference type="ARBA" id="ARBA00023136"/>
    </source>
</evidence>
<feature type="compositionally biased region" description="Polar residues" evidence="15">
    <location>
        <begin position="770"/>
        <end position="794"/>
    </location>
</feature>
<dbReference type="CDD" id="cd00082">
    <property type="entry name" value="HisKA"/>
    <property type="match status" value="1"/>
</dbReference>
<evidence type="ECO:0000313" key="20">
    <source>
        <dbReference type="Proteomes" id="UP000748025"/>
    </source>
</evidence>
<keyword evidence="7" id="KW-0547">Nucleotide-binding</keyword>
<dbReference type="InterPro" id="IPR004358">
    <property type="entry name" value="Sig_transdc_His_kin-like_C"/>
</dbReference>
<feature type="domain" description="Histidine kinase" evidence="17">
    <location>
        <begin position="565"/>
        <end position="889"/>
    </location>
</feature>
<dbReference type="InterPro" id="IPR003594">
    <property type="entry name" value="HATPase_dom"/>
</dbReference>
<evidence type="ECO:0000256" key="9">
    <source>
        <dbReference type="ARBA" id="ARBA00022840"/>
    </source>
</evidence>
<keyword evidence="5" id="KW-0808">Transferase</keyword>
<dbReference type="FunFam" id="3.40.50.2300:FF:000289">
    <property type="entry name" value="Osmosensing histidine protein kinase SLN1"/>
    <property type="match status" value="1"/>
</dbReference>
<evidence type="ECO:0000256" key="15">
    <source>
        <dbReference type="SAM" id="MobiDB-lite"/>
    </source>
</evidence>
<proteinExistence type="predicted"/>
<dbReference type="GO" id="GO:0009927">
    <property type="term" value="F:histidine phosphotransfer kinase activity"/>
    <property type="evidence" value="ECO:0007669"/>
    <property type="project" value="TreeGrafter"/>
</dbReference>
<keyword evidence="12 16" id="KW-0472">Membrane</keyword>
<comment type="catalytic activity">
    <reaction evidence="1">
        <text>ATP + protein L-histidine = ADP + protein N-phospho-L-histidine.</text>
        <dbReference type="EC" id="2.7.13.3"/>
    </reaction>
</comment>
<dbReference type="InterPro" id="IPR011006">
    <property type="entry name" value="CheY-like_superfamily"/>
</dbReference>
<evidence type="ECO:0000256" key="3">
    <source>
        <dbReference type="ARBA" id="ARBA00012438"/>
    </source>
</evidence>